<proteinExistence type="predicted"/>
<protein>
    <submittedName>
        <fullName evidence="1">(apollo) hypothetical protein</fullName>
    </submittedName>
</protein>
<evidence type="ECO:0000313" key="2">
    <source>
        <dbReference type="Proteomes" id="UP000691718"/>
    </source>
</evidence>
<evidence type="ECO:0000313" key="1">
    <source>
        <dbReference type="EMBL" id="CAG5015173.1"/>
    </source>
</evidence>
<comment type="caution">
    <text evidence="1">The sequence shown here is derived from an EMBL/GenBank/DDBJ whole genome shotgun (WGS) entry which is preliminary data.</text>
</comment>
<name>A0A8S3XBG4_PARAO</name>
<sequence>MLRIKRNMMEKMDKRLPVTKPIVAAALLDNRFMSLTEIDSFLENENMTRISFLSSYIREVINVNNEPEALAENAGNTSTSNVTGFAGFKVIQ</sequence>
<accession>A0A8S3XBG4</accession>
<reference evidence="1" key="1">
    <citation type="submission" date="2021-04" db="EMBL/GenBank/DDBJ databases">
        <authorList>
            <person name="Tunstrom K."/>
        </authorList>
    </citation>
    <scope>NUCLEOTIDE SEQUENCE</scope>
</reference>
<organism evidence="1 2">
    <name type="scientific">Parnassius apollo</name>
    <name type="common">Apollo butterfly</name>
    <name type="synonym">Papilio apollo</name>
    <dbReference type="NCBI Taxonomy" id="110799"/>
    <lineage>
        <taxon>Eukaryota</taxon>
        <taxon>Metazoa</taxon>
        <taxon>Ecdysozoa</taxon>
        <taxon>Arthropoda</taxon>
        <taxon>Hexapoda</taxon>
        <taxon>Insecta</taxon>
        <taxon>Pterygota</taxon>
        <taxon>Neoptera</taxon>
        <taxon>Endopterygota</taxon>
        <taxon>Lepidoptera</taxon>
        <taxon>Glossata</taxon>
        <taxon>Ditrysia</taxon>
        <taxon>Papilionoidea</taxon>
        <taxon>Papilionidae</taxon>
        <taxon>Parnassiinae</taxon>
        <taxon>Parnassini</taxon>
        <taxon>Parnassius</taxon>
        <taxon>Parnassius</taxon>
    </lineage>
</organism>
<dbReference type="OrthoDB" id="2438421at2759"/>
<gene>
    <name evidence="1" type="ORF">PAPOLLO_LOCUS16335</name>
</gene>
<keyword evidence="2" id="KW-1185">Reference proteome</keyword>
<dbReference type="EMBL" id="CAJQZP010001064">
    <property type="protein sequence ID" value="CAG5015173.1"/>
    <property type="molecule type" value="Genomic_DNA"/>
</dbReference>
<dbReference type="AlphaFoldDB" id="A0A8S3XBG4"/>
<dbReference type="Proteomes" id="UP000691718">
    <property type="component" value="Unassembled WGS sequence"/>
</dbReference>